<dbReference type="PANTHER" id="PTHR36923:SF3">
    <property type="entry name" value="FERREDOXIN"/>
    <property type="match status" value="1"/>
</dbReference>
<dbReference type="PROSITE" id="PS51379">
    <property type="entry name" value="4FE4S_FER_2"/>
    <property type="match status" value="1"/>
</dbReference>
<dbReference type="PROSITE" id="PS00198">
    <property type="entry name" value="4FE4S_FER_1"/>
    <property type="match status" value="1"/>
</dbReference>
<keyword evidence="10" id="KW-1185">Reference proteome</keyword>
<dbReference type="Proteomes" id="UP000276568">
    <property type="component" value="Unassembled WGS sequence"/>
</dbReference>
<keyword evidence="2 6" id="KW-0479">Metal-binding</keyword>
<keyword evidence="4 6" id="KW-0408">Iron</keyword>
<keyword evidence="5 6" id="KW-0411">Iron-sulfur</keyword>
<feature type="domain" description="4Fe-4S ferredoxin-type" evidence="8">
    <location>
        <begin position="2"/>
        <end position="29"/>
    </location>
</feature>
<dbReference type="InterPro" id="IPR017900">
    <property type="entry name" value="4Fe4S_Fe_S_CS"/>
</dbReference>
<protein>
    <recommendedName>
        <fullName evidence="6">Ferredoxin</fullName>
    </recommendedName>
</protein>
<dbReference type="GO" id="GO:0009055">
    <property type="term" value="F:electron transfer activity"/>
    <property type="evidence" value="ECO:0007669"/>
    <property type="project" value="UniProtKB-UniRule"/>
</dbReference>
<evidence type="ECO:0000256" key="3">
    <source>
        <dbReference type="ARBA" id="ARBA00022982"/>
    </source>
</evidence>
<dbReference type="AlphaFoldDB" id="A0A3N0HY47"/>
<dbReference type="GO" id="GO:0005506">
    <property type="term" value="F:iron ion binding"/>
    <property type="evidence" value="ECO:0007669"/>
    <property type="project" value="UniProtKB-UniRule"/>
</dbReference>
<evidence type="ECO:0000256" key="4">
    <source>
        <dbReference type="ARBA" id="ARBA00023004"/>
    </source>
</evidence>
<dbReference type="PRINTS" id="PR00352">
    <property type="entry name" value="3FE4SFRDOXIN"/>
</dbReference>
<reference evidence="9 10" key="1">
    <citation type="submission" date="2018-11" db="EMBL/GenBank/DDBJ databases">
        <title>Clostridium sp. nov., a member of the family Erysipelotrichaceae isolated from pig faeces.</title>
        <authorList>
            <person name="Chang Y.-H."/>
        </authorList>
    </citation>
    <scope>NUCLEOTIDE SEQUENCE [LARGE SCALE GENOMIC DNA]</scope>
    <source>
        <strain evidence="9 10">YH-panp20</strain>
    </source>
</reference>
<proteinExistence type="predicted"/>
<evidence type="ECO:0000256" key="2">
    <source>
        <dbReference type="ARBA" id="ARBA00022723"/>
    </source>
</evidence>
<organism evidence="9 10">
    <name type="scientific">Absicoccus porci</name>
    <dbReference type="NCBI Taxonomy" id="2486576"/>
    <lineage>
        <taxon>Bacteria</taxon>
        <taxon>Bacillati</taxon>
        <taxon>Bacillota</taxon>
        <taxon>Erysipelotrichia</taxon>
        <taxon>Erysipelotrichales</taxon>
        <taxon>Erysipelotrichaceae</taxon>
        <taxon>Absicoccus</taxon>
    </lineage>
</organism>
<dbReference type="GO" id="GO:0051536">
    <property type="term" value="F:iron-sulfur cluster binding"/>
    <property type="evidence" value="ECO:0007669"/>
    <property type="project" value="UniProtKB-KW"/>
</dbReference>
<evidence type="ECO:0000256" key="1">
    <source>
        <dbReference type="ARBA" id="ARBA00022448"/>
    </source>
</evidence>
<comment type="function">
    <text evidence="6">Ferredoxins are iron-sulfur proteins that transfer electrons in a wide variety of metabolic reactions.</text>
</comment>
<dbReference type="RefSeq" id="WP_128520762.1">
    <property type="nucleotide sequence ID" value="NZ_CAUWBR010000015.1"/>
</dbReference>
<evidence type="ECO:0000313" key="9">
    <source>
        <dbReference type="EMBL" id="RNM29699.1"/>
    </source>
</evidence>
<dbReference type="PANTHER" id="PTHR36923">
    <property type="entry name" value="FERREDOXIN"/>
    <property type="match status" value="1"/>
</dbReference>
<dbReference type="Pfam" id="PF13370">
    <property type="entry name" value="Fer4_13"/>
    <property type="match status" value="1"/>
</dbReference>
<evidence type="ECO:0000313" key="10">
    <source>
        <dbReference type="Proteomes" id="UP000276568"/>
    </source>
</evidence>
<sequence length="60" mass="6499">MSKYEVNDQCIGCGMCVGLCPDVFEMGEDSYQAHAKDVDTEDPAAEEAQRSCPVGAIQKK</sequence>
<accession>A0A3N0HY47</accession>
<evidence type="ECO:0000256" key="5">
    <source>
        <dbReference type="ARBA" id="ARBA00023014"/>
    </source>
</evidence>
<name>A0A3N0HY47_9FIRM</name>
<comment type="caution">
    <text evidence="9">The sequence shown here is derived from an EMBL/GenBank/DDBJ whole genome shotgun (WGS) entry which is preliminary data.</text>
</comment>
<dbReference type="OrthoDB" id="9801085at2"/>
<keyword evidence="1 6" id="KW-0813">Transport</keyword>
<evidence type="ECO:0000256" key="6">
    <source>
        <dbReference type="RuleBase" id="RU368020"/>
    </source>
</evidence>
<dbReference type="InterPro" id="IPR001080">
    <property type="entry name" value="3Fe4S_ferredoxin"/>
</dbReference>
<feature type="region of interest" description="Disordered" evidence="7">
    <location>
        <begin position="40"/>
        <end position="60"/>
    </location>
</feature>
<dbReference type="InterPro" id="IPR051269">
    <property type="entry name" value="Fe-S_cluster_ET"/>
</dbReference>
<keyword evidence="3 6" id="KW-0249">Electron transport</keyword>
<evidence type="ECO:0000256" key="7">
    <source>
        <dbReference type="SAM" id="MobiDB-lite"/>
    </source>
</evidence>
<evidence type="ECO:0000259" key="8">
    <source>
        <dbReference type="PROSITE" id="PS51379"/>
    </source>
</evidence>
<dbReference type="Gene3D" id="3.30.70.20">
    <property type="match status" value="1"/>
</dbReference>
<dbReference type="InterPro" id="IPR017896">
    <property type="entry name" value="4Fe4S_Fe-S-bd"/>
</dbReference>
<gene>
    <name evidence="9" type="ORF">EDX97_08670</name>
</gene>
<dbReference type="EMBL" id="RJQC01000003">
    <property type="protein sequence ID" value="RNM29699.1"/>
    <property type="molecule type" value="Genomic_DNA"/>
</dbReference>
<dbReference type="SUPFAM" id="SSF54862">
    <property type="entry name" value="4Fe-4S ferredoxins"/>
    <property type="match status" value="1"/>
</dbReference>